<accession>A0A2S5D120</accession>
<organism evidence="2 3">
    <name type="scientific">Lysinibacillus sphaericus</name>
    <name type="common">Bacillus sphaericus</name>
    <dbReference type="NCBI Taxonomy" id="1421"/>
    <lineage>
        <taxon>Bacteria</taxon>
        <taxon>Bacillati</taxon>
        <taxon>Bacillota</taxon>
        <taxon>Bacilli</taxon>
        <taxon>Bacillales</taxon>
        <taxon>Bacillaceae</taxon>
        <taxon>Lysinibacillus</taxon>
    </lineage>
</organism>
<dbReference type="EMBL" id="PGLV01000001">
    <property type="protein sequence ID" value="POZ56692.1"/>
    <property type="molecule type" value="Genomic_DNA"/>
</dbReference>
<proteinExistence type="predicted"/>
<dbReference type="RefSeq" id="WP_069512763.1">
    <property type="nucleotide sequence ID" value="NZ_CP194323.1"/>
</dbReference>
<keyword evidence="1" id="KW-0472">Membrane</keyword>
<sequence>MSKNTMIWTIITAVLTAMVYIDGYYLWGIFFVTIPLAVVSAIISMVVTYKEQRPVYMLVNVLFNFIAIIGFFVLQK</sequence>
<feature type="transmembrane region" description="Helical" evidence="1">
    <location>
        <begin position="55"/>
        <end position="74"/>
    </location>
</feature>
<dbReference type="Proteomes" id="UP000237319">
    <property type="component" value="Unassembled WGS sequence"/>
</dbReference>
<reference evidence="2 3" key="1">
    <citation type="submission" date="2017-11" db="EMBL/GenBank/DDBJ databases">
        <title>Genome sequence of Lysinibacillus sphaericus, a lignin-degrading bacteria isolated from municipal solid waste soil.</title>
        <authorList>
            <person name="Persinoti G.F."/>
            <person name="Paixao D.A."/>
            <person name="Bugg T.D."/>
            <person name="Squina F.M."/>
        </authorList>
    </citation>
    <scope>NUCLEOTIDE SEQUENCE [LARGE SCALE GENOMIC DNA]</scope>
    <source>
        <strain evidence="2 3">A1</strain>
    </source>
</reference>
<comment type="caution">
    <text evidence="2">The sequence shown here is derived from an EMBL/GenBank/DDBJ whole genome shotgun (WGS) entry which is preliminary data.</text>
</comment>
<keyword evidence="1" id="KW-0812">Transmembrane</keyword>
<keyword evidence="3" id="KW-1185">Reference proteome</keyword>
<evidence type="ECO:0000313" key="3">
    <source>
        <dbReference type="Proteomes" id="UP000237319"/>
    </source>
</evidence>
<dbReference type="AlphaFoldDB" id="A0A2S5D120"/>
<feature type="transmembrane region" description="Helical" evidence="1">
    <location>
        <begin position="27"/>
        <end position="48"/>
    </location>
</feature>
<protein>
    <submittedName>
        <fullName evidence="2">Uncharacterized protein</fullName>
    </submittedName>
</protein>
<evidence type="ECO:0000256" key="1">
    <source>
        <dbReference type="SAM" id="Phobius"/>
    </source>
</evidence>
<feature type="transmembrane region" description="Helical" evidence="1">
    <location>
        <begin position="5"/>
        <end position="21"/>
    </location>
</feature>
<evidence type="ECO:0000313" key="2">
    <source>
        <dbReference type="EMBL" id="POZ56692.1"/>
    </source>
</evidence>
<keyword evidence="1" id="KW-1133">Transmembrane helix</keyword>
<name>A0A2S5D120_LYSSH</name>
<gene>
    <name evidence="2" type="ORF">LYSIN_01475</name>
</gene>